<name>D8RB83_SELML</name>
<dbReference type="FunCoup" id="D8RB83">
    <property type="interactions" value="3975"/>
</dbReference>
<dbReference type="STRING" id="88036.D8RB83"/>
<dbReference type="Gene3D" id="3.40.50.300">
    <property type="entry name" value="P-loop containing nucleotide triphosphate hydrolases"/>
    <property type="match status" value="2"/>
</dbReference>
<keyword evidence="5 6" id="KW-0067">ATP-binding</keyword>
<dbReference type="GO" id="GO:0016887">
    <property type="term" value="F:ATP hydrolysis activity"/>
    <property type="evidence" value="ECO:0000318"/>
    <property type="project" value="GO_Central"/>
</dbReference>
<dbReference type="GO" id="GO:1990275">
    <property type="term" value="F:preribosome binding"/>
    <property type="evidence" value="ECO:0000318"/>
    <property type="project" value="GO_Central"/>
</dbReference>
<dbReference type="GO" id="GO:0005524">
    <property type="term" value="F:ATP binding"/>
    <property type="evidence" value="ECO:0007669"/>
    <property type="project" value="UniProtKB-KW"/>
</dbReference>
<dbReference type="GO" id="GO:0005634">
    <property type="term" value="C:nucleus"/>
    <property type="evidence" value="ECO:0000318"/>
    <property type="project" value="GO_Central"/>
</dbReference>
<dbReference type="GO" id="GO:0005737">
    <property type="term" value="C:cytoplasm"/>
    <property type="evidence" value="ECO:0007669"/>
    <property type="project" value="UniProtKB-SubCell"/>
</dbReference>
<gene>
    <name evidence="8" type="ORF">SELMODRAFT_89456</name>
</gene>
<evidence type="ECO:0000256" key="6">
    <source>
        <dbReference type="RuleBase" id="RU003651"/>
    </source>
</evidence>
<dbReference type="InterPro" id="IPR003959">
    <property type="entry name" value="ATPase_AAA_core"/>
</dbReference>
<sequence>MPQNVSFKDFGGLGNAMDVIVEFIFPVVNPDAVDAVGMEHMKALLLHGPPGCGKSLLAEAIANEASVPFFKVSAPEVVSGTSGESEAKLRTLFSEAFRVAPAIIFIDEVDAICSKRESAQREMERRIVTQLMVCMDEIDYAPRGSESEGGDSNKLRRLLVIAATNRPEALDQALRRRFDREICLKVPDEKARLQILTVLASKLRLDGEFDFKAIARRTPGFVGADLKVLTKEAGVAAIRRIAAKRKAAPGENEAENVWWRRAWTPEELQELRVTMDDFEVAIKKVVPSTKREGFTEIPNVSWEDVGALETVREELEFLICSRVKHPEDYETLNFSDSGFLLYGPPGCGKTLVAKAVANAAGANFIYIKAGELFNKYVGESERAVRQLFSRARDCSPCLIFFDEIDALAPGRGSEANAATDRVVNQLLVEMDGLEQRKCVFVIGATNRPNMIDTALLRPGRLGKRIYIPLPDAQGRESILRALLRCLPLAADVDMAAIAQHELCEGFTGADLHGLVSCRSSFSSFVFSANFFLTLPPCFLLSLAGPGGMRRRSAREDTTVACEQRASSAKRCYTHPKALRGGSQSSGAFRIGRGTHQSHDFFPPPRHNTPVI</sequence>
<dbReference type="eggNOG" id="KOG0733">
    <property type="taxonomic scope" value="Eukaryota"/>
</dbReference>
<dbReference type="InterPro" id="IPR027417">
    <property type="entry name" value="P-loop_NTPase"/>
</dbReference>
<dbReference type="OMA" id="NMDEINV"/>
<proteinExistence type="inferred from homology"/>
<keyword evidence="3" id="KW-0963">Cytoplasm</keyword>
<dbReference type="SUPFAM" id="SSF52540">
    <property type="entry name" value="P-loop containing nucleoside triphosphate hydrolases"/>
    <property type="match status" value="2"/>
</dbReference>
<evidence type="ECO:0000256" key="5">
    <source>
        <dbReference type="ARBA" id="ARBA00022840"/>
    </source>
</evidence>
<protein>
    <recommendedName>
        <fullName evidence="7">AAA+ ATPase domain-containing protein</fullName>
    </recommendedName>
</protein>
<dbReference type="PANTHER" id="PTHR48470">
    <property type="entry name" value="CELL DIVISION CONTROL PROTEIN 48 C ISOFORM 1"/>
    <property type="match status" value="1"/>
</dbReference>
<evidence type="ECO:0000256" key="3">
    <source>
        <dbReference type="ARBA" id="ARBA00022490"/>
    </source>
</evidence>
<dbReference type="Pfam" id="PF17862">
    <property type="entry name" value="AAA_lid_3"/>
    <property type="match status" value="1"/>
</dbReference>
<dbReference type="AlphaFoldDB" id="D8RB83"/>
<dbReference type="FunFam" id="3.40.50.300:FF:000567">
    <property type="entry name" value="ATPase, AAA family protein"/>
    <property type="match status" value="1"/>
</dbReference>
<dbReference type="Gene3D" id="1.10.8.60">
    <property type="match status" value="2"/>
</dbReference>
<dbReference type="Proteomes" id="UP000001514">
    <property type="component" value="Unassembled WGS sequence"/>
</dbReference>
<feature type="domain" description="AAA+ ATPase" evidence="7">
    <location>
        <begin position="40"/>
        <end position="188"/>
    </location>
</feature>
<accession>D8RB83</accession>
<dbReference type="FunFam" id="3.40.50.300:FF:000365">
    <property type="entry name" value="Ribosome biogenesis ATPase RIX7"/>
    <property type="match status" value="1"/>
</dbReference>
<dbReference type="InterPro" id="IPR003960">
    <property type="entry name" value="ATPase_AAA_CS"/>
</dbReference>
<evidence type="ECO:0000256" key="2">
    <source>
        <dbReference type="ARBA" id="ARBA00006914"/>
    </source>
</evidence>
<dbReference type="GO" id="GO:0042254">
    <property type="term" value="P:ribosome biogenesis"/>
    <property type="evidence" value="ECO:0000318"/>
    <property type="project" value="GO_Central"/>
</dbReference>
<dbReference type="InterPro" id="IPR055278">
    <property type="entry name" value="CDC48c"/>
</dbReference>
<keyword evidence="4 6" id="KW-0547">Nucleotide-binding</keyword>
<reference evidence="8 9" key="1">
    <citation type="journal article" date="2011" name="Science">
        <title>The Selaginella genome identifies genetic changes associated with the evolution of vascular plants.</title>
        <authorList>
            <person name="Banks J.A."/>
            <person name="Nishiyama T."/>
            <person name="Hasebe M."/>
            <person name="Bowman J.L."/>
            <person name="Gribskov M."/>
            <person name="dePamphilis C."/>
            <person name="Albert V.A."/>
            <person name="Aono N."/>
            <person name="Aoyama T."/>
            <person name="Ambrose B.A."/>
            <person name="Ashton N.W."/>
            <person name="Axtell M.J."/>
            <person name="Barker E."/>
            <person name="Barker M.S."/>
            <person name="Bennetzen J.L."/>
            <person name="Bonawitz N.D."/>
            <person name="Chapple C."/>
            <person name="Cheng C."/>
            <person name="Correa L.G."/>
            <person name="Dacre M."/>
            <person name="DeBarry J."/>
            <person name="Dreyer I."/>
            <person name="Elias M."/>
            <person name="Engstrom E.M."/>
            <person name="Estelle M."/>
            <person name="Feng L."/>
            <person name="Finet C."/>
            <person name="Floyd S.K."/>
            <person name="Frommer W.B."/>
            <person name="Fujita T."/>
            <person name="Gramzow L."/>
            <person name="Gutensohn M."/>
            <person name="Harholt J."/>
            <person name="Hattori M."/>
            <person name="Heyl A."/>
            <person name="Hirai T."/>
            <person name="Hiwatashi Y."/>
            <person name="Ishikawa M."/>
            <person name="Iwata M."/>
            <person name="Karol K.G."/>
            <person name="Koehler B."/>
            <person name="Kolukisaoglu U."/>
            <person name="Kubo M."/>
            <person name="Kurata T."/>
            <person name="Lalonde S."/>
            <person name="Li K."/>
            <person name="Li Y."/>
            <person name="Litt A."/>
            <person name="Lyons E."/>
            <person name="Manning G."/>
            <person name="Maruyama T."/>
            <person name="Michael T.P."/>
            <person name="Mikami K."/>
            <person name="Miyazaki S."/>
            <person name="Morinaga S."/>
            <person name="Murata T."/>
            <person name="Mueller-Roeber B."/>
            <person name="Nelson D.R."/>
            <person name="Obara M."/>
            <person name="Oguri Y."/>
            <person name="Olmstead R.G."/>
            <person name="Onodera N."/>
            <person name="Petersen B.L."/>
            <person name="Pils B."/>
            <person name="Prigge M."/>
            <person name="Rensing S.A."/>
            <person name="Riano-Pachon D.M."/>
            <person name="Roberts A.W."/>
            <person name="Sato Y."/>
            <person name="Scheller H.V."/>
            <person name="Schulz B."/>
            <person name="Schulz C."/>
            <person name="Shakirov E.V."/>
            <person name="Shibagaki N."/>
            <person name="Shinohara N."/>
            <person name="Shippen D.E."/>
            <person name="Soerensen I."/>
            <person name="Sotooka R."/>
            <person name="Sugimoto N."/>
            <person name="Sugita M."/>
            <person name="Sumikawa N."/>
            <person name="Tanurdzic M."/>
            <person name="Theissen G."/>
            <person name="Ulvskov P."/>
            <person name="Wakazuki S."/>
            <person name="Weng J.K."/>
            <person name="Willats W.W."/>
            <person name="Wipf D."/>
            <person name="Wolf P.G."/>
            <person name="Yang L."/>
            <person name="Zimmer A.D."/>
            <person name="Zhu Q."/>
            <person name="Mitros T."/>
            <person name="Hellsten U."/>
            <person name="Loque D."/>
            <person name="Otillar R."/>
            <person name="Salamov A."/>
            <person name="Schmutz J."/>
            <person name="Shapiro H."/>
            <person name="Lindquist E."/>
            <person name="Lucas S."/>
            <person name="Rokhsar D."/>
            <person name="Grigoriev I.V."/>
        </authorList>
    </citation>
    <scope>NUCLEOTIDE SEQUENCE [LARGE SCALE GENOMIC DNA]</scope>
</reference>
<comment type="subcellular location">
    <subcellularLocation>
        <location evidence="1">Cytoplasm</location>
    </subcellularLocation>
</comment>
<evidence type="ECO:0000259" key="7">
    <source>
        <dbReference type="SMART" id="SM00382"/>
    </source>
</evidence>
<dbReference type="PROSITE" id="PS00674">
    <property type="entry name" value="AAA"/>
    <property type="match status" value="2"/>
</dbReference>
<dbReference type="KEGG" id="smo:SELMODRAFT_89456"/>
<dbReference type="InterPro" id="IPR003593">
    <property type="entry name" value="AAA+_ATPase"/>
</dbReference>
<dbReference type="SMART" id="SM00382">
    <property type="entry name" value="AAA"/>
    <property type="match status" value="2"/>
</dbReference>
<evidence type="ECO:0000256" key="1">
    <source>
        <dbReference type="ARBA" id="ARBA00004496"/>
    </source>
</evidence>
<evidence type="ECO:0000313" key="8">
    <source>
        <dbReference type="EMBL" id="EFJ30755.1"/>
    </source>
</evidence>
<dbReference type="Gramene" id="EFJ30755">
    <property type="protein sequence ID" value="EFJ30755"/>
    <property type="gene ID" value="SELMODRAFT_89456"/>
</dbReference>
<feature type="domain" description="AAA+ ATPase" evidence="7">
    <location>
        <begin position="335"/>
        <end position="471"/>
    </location>
</feature>
<dbReference type="EMBL" id="GL377575">
    <property type="protein sequence ID" value="EFJ30755.1"/>
    <property type="molecule type" value="Genomic_DNA"/>
</dbReference>
<dbReference type="HOGENOM" id="CLU_000688_8_3_1"/>
<dbReference type="PANTHER" id="PTHR48470:SF1">
    <property type="entry name" value="CELL DIVISION CONTROL PROTEIN 48 C ISOFORM 1"/>
    <property type="match status" value="1"/>
</dbReference>
<evidence type="ECO:0000313" key="9">
    <source>
        <dbReference type="Proteomes" id="UP000001514"/>
    </source>
</evidence>
<keyword evidence="9" id="KW-1185">Reference proteome</keyword>
<comment type="similarity">
    <text evidence="2 6">Belongs to the AAA ATPase family.</text>
</comment>
<dbReference type="InterPro" id="IPR041569">
    <property type="entry name" value="AAA_lid_3"/>
</dbReference>
<dbReference type="InParanoid" id="D8RB83"/>
<organism evidence="9">
    <name type="scientific">Selaginella moellendorffii</name>
    <name type="common">Spikemoss</name>
    <dbReference type="NCBI Taxonomy" id="88036"/>
    <lineage>
        <taxon>Eukaryota</taxon>
        <taxon>Viridiplantae</taxon>
        <taxon>Streptophyta</taxon>
        <taxon>Embryophyta</taxon>
        <taxon>Tracheophyta</taxon>
        <taxon>Lycopodiopsida</taxon>
        <taxon>Selaginellales</taxon>
        <taxon>Selaginellaceae</taxon>
        <taxon>Selaginella</taxon>
    </lineage>
</organism>
<evidence type="ECO:0000256" key="4">
    <source>
        <dbReference type="ARBA" id="ARBA00022741"/>
    </source>
</evidence>
<dbReference type="Pfam" id="PF00004">
    <property type="entry name" value="AAA"/>
    <property type="match status" value="2"/>
</dbReference>